<dbReference type="SUPFAM" id="SSF52172">
    <property type="entry name" value="CheY-like"/>
    <property type="match status" value="1"/>
</dbReference>
<accession>A0A410H210</accession>
<dbReference type="InterPro" id="IPR036388">
    <property type="entry name" value="WH-like_DNA-bd_sf"/>
</dbReference>
<dbReference type="InterPro" id="IPR011006">
    <property type="entry name" value="CheY-like_superfamily"/>
</dbReference>
<dbReference type="InterPro" id="IPR005561">
    <property type="entry name" value="ANTAR"/>
</dbReference>
<feature type="domain" description="Response regulatory" evidence="2">
    <location>
        <begin position="20"/>
        <end position="134"/>
    </location>
</feature>
<evidence type="ECO:0000313" key="4">
    <source>
        <dbReference type="EMBL" id="QAB14953.1"/>
    </source>
</evidence>
<dbReference type="GO" id="GO:0000160">
    <property type="term" value="P:phosphorelay signal transduction system"/>
    <property type="evidence" value="ECO:0007669"/>
    <property type="project" value="InterPro"/>
</dbReference>
<dbReference type="SMART" id="SM01012">
    <property type="entry name" value="ANTAR"/>
    <property type="match status" value="1"/>
</dbReference>
<evidence type="ECO:0000259" key="2">
    <source>
        <dbReference type="PROSITE" id="PS50110"/>
    </source>
</evidence>
<proteinExistence type="predicted"/>
<sequence>MFYQFEFGLIIGGAILADLKVLLVSDDVDNAGTLKSGLSQSGANYVDVMSVSEDLLSKLSSDDYGLLVLECKFPTERFFEAFADICGAIEIPIICFSNERDSRVIAKSVEAGVVSYIVDDKSISRIQPIVDVALARFNERKSLKKELAQLKDKLAKRALIEKAKGLLIQAKKMTEDDAYHYMRKKAMNQGRRLTDVAQEVCDGLASSSMAASDYAAGGHFMASGDDGMRPVAMGQD</sequence>
<dbReference type="Pfam" id="PF00072">
    <property type="entry name" value="Response_reg"/>
    <property type="match status" value="1"/>
</dbReference>
<dbReference type="AlphaFoldDB" id="A0A410H210"/>
<dbReference type="Pfam" id="PF03861">
    <property type="entry name" value="ANTAR"/>
    <property type="match status" value="1"/>
</dbReference>
<gene>
    <name evidence="4" type="ORF">EPV75_04335</name>
</gene>
<name>A0A410H210_9GAMM</name>
<dbReference type="InterPro" id="IPR001789">
    <property type="entry name" value="Sig_transdc_resp-reg_receiver"/>
</dbReference>
<dbReference type="EMBL" id="CP035033">
    <property type="protein sequence ID" value="QAB14953.1"/>
    <property type="molecule type" value="Genomic_DNA"/>
</dbReference>
<dbReference type="PROSITE" id="PS50110">
    <property type="entry name" value="RESPONSE_REGULATORY"/>
    <property type="match status" value="1"/>
</dbReference>
<evidence type="ECO:0000313" key="5">
    <source>
        <dbReference type="Proteomes" id="UP000285478"/>
    </source>
</evidence>
<organism evidence="4 5">
    <name type="scientific">Hydrogenovibrio thermophilus</name>
    <dbReference type="NCBI Taxonomy" id="265883"/>
    <lineage>
        <taxon>Bacteria</taxon>
        <taxon>Pseudomonadati</taxon>
        <taxon>Pseudomonadota</taxon>
        <taxon>Gammaproteobacteria</taxon>
        <taxon>Thiotrichales</taxon>
        <taxon>Piscirickettsiaceae</taxon>
        <taxon>Hydrogenovibrio</taxon>
    </lineage>
</organism>
<evidence type="ECO:0000256" key="1">
    <source>
        <dbReference type="PROSITE-ProRule" id="PRU00169"/>
    </source>
</evidence>
<evidence type="ECO:0000259" key="3">
    <source>
        <dbReference type="PROSITE" id="PS50921"/>
    </source>
</evidence>
<keyword evidence="5" id="KW-1185">Reference proteome</keyword>
<protein>
    <submittedName>
        <fullName evidence="4">ANTAR domain-containing protein</fullName>
    </submittedName>
</protein>
<dbReference type="GO" id="GO:0003723">
    <property type="term" value="F:RNA binding"/>
    <property type="evidence" value="ECO:0007669"/>
    <property type="project" value="InterPro"/>
</dbReference>
<dbReference type="KEGG" id="htr:EPV75_04335"/>
<dbReference type="PROSITE" id="PS50921">
    <property type="entry name" value="ANTAR"/>
    <property type="match status" value="1"/>
</dbReference>
<comment type="caution">
    <text evidence="1">Lacks conserved residue(s) required for the propagation of feature annotation.</text>
</comment>
<dbReference type="Gene3D" id="1.10.10.10">
    <property type="entry name" value="Winged helix-like DNA-binding domain superfamily/Winged helix DNA-binding domain"/>
    <property type="match status" value="1"/>
</dbReference>
<dbReference type="Gene3D" id="3.40.50.2300">
    <property type="match status" value="1"/>
</dbReference>
<feature type="domain" description="ANTAR" evidence="3">
    <location>
        <begin position="140"/>
        <end position="201"/>
    </location>
</feature>
<reference evidence="4 5" key="1">
    <citation type="journal article" date="2018" name="Environ. Microbiol.">
        <title>Genomes of ubiquitous marine and hypersaline Hydrogenovibrio, Thiomicrorhabdus and Thiomicrospira spp. encode a diversity of mechanisms to sustain chemolithoautotrophy in heterogeneous environments.</title>
        <authorList>
            <person name="Scott K.M."/>
            <person name="Williams J."/>
            <person name="Porter C.M.B."/>
            <person name="Russel S."/>
            <person name="Harmer T.L."/>
            <person name="Paul J.H."/>
            <person name="Antonen K.M."/>
            <person name="Bridges M.K."/>
            <person name="Camper G.J."/>
            <person name="Campla C.K."/>
            <person name="Casella L.G."/>
            <person name="Chase E."/>
            <person name="Conrad J.W."/>
            <person name="Cruz M.C."/>
            <person name="Dunlap D.S."/>
            <person name="Duran L."/>
            <person name="Fahsbender E.M."/>
            <person name="Goldsmith D.B."/>
            <person name="Keeley R.F."/>
            <person name="Kondoff M.R."/>
            <person name="Kussy B.I."/>
            <person name="Lane M.K."/>
            <person name="Lawler S."/>
            <person name="Leigh B.A."/>
            <person name="Lewis C."/>
            <person name="Lostal L.M."/>
            <person name="Marking D."/>
            <person name="Mancera P.A."/>
            <person name="McClenthan E.C."/>
            <person name="McIntyre E.A."/>
            <person name="Mine J.A."/>
            <person name="Modi S."/>
            <person name="Moore B.D."/>
            <person name="Morgan W.A."/>
            <person name="Nelson K.M."/>
            <person name="Nguyen K.N."/>
            <person name="Ogburn N."/>
            <person name="Parrino D.G."/>
            <person name="Pedapudi A.D."/>
            <person name="Pelham R.P."/>
            <person name="Preece A.M."/>
            <person name="Rampersad E.A."/>
            <person name="Richardson J.C."/>
            <person name="Rodgers C.M."/>
            <person name="Schaffer B.L."/>
            <person name="Sheridan N.E."/>
            <person name="Solone M.R."/>
            <person name="Staley Z.R."/>
            <person name="Tabuchi M."/>
            <person name="Waide R.J."/>
            <person name="Wanjugi P.W."/>
            <person name="Young S."/>
            <person name="Clum A."/>
            <person name="Daum C."/>
            <person name="Huntemann M."/>
            <person name="Ivanova N."/>
            <person name="Kyrpides N."/>
            <person name="Mikhailova N."/>
            <person name="Palaniappan K."/>
            <person name="Pillay M."/>
            <person name="Reddy T.B.K."/>
            <person name="Shapiro N."/>
            <person name="Stamatis D."/>
            <person name="Varghese N."/>
            <person name="Woyke T."/>
            <person name="Boden R."/>
            <person name="Freyermuth S.K."/>
            <person name="Kerfeld C.A."/>
        </authorList>
    </citation>
    <scope>NUCLEOTIDE SEQUENCE [LARGE SCALE GENOMIC DNA]</scope>
    <source>
        <strain evidence="4 5">JR-2</strain>
    </source>
</reference>
<dbReference type="Proteomes" id="UP000285478">
    <property type="component" value="Chromosome"/>
</dbReference>